<dbReference type="GO" id="GO:0005929">
    <property type="term" value="C:cilium"/>
    <property type="evidence" value="ECO:0007669"/>
    <property type="project" value="GOC"/>
</dbReference>
<dbReference type="SUPFAM" id="SSF54648">
    <property type="entry name" value="DLC"/>
    <property type="match status" value="1"/>
</dbReference>
<comment type="subcellular location">
    <subcellularLocation>
        <location evidence="1">Cytoplasm</location>
        <location evidence="1">Cytoskeleton</location>
    </subcellularLocation>
</comment>
<dbReference type="GO" id="GO:0044458">
    <property type="term" value="P:motile cilium assembly"/>
    <property type="evidence" value="ECO:0007669"/>
    <property type="project" value="TreeGrafter"/>
</dbReference>
<dbReference type="InterPro" id="IPR037177">
    <property type="entry name" value="DLC_sf"/>
</dbReference>
<keyword evidence="1" id="KW-0493">Microtubule</keyword>
<gene>
    <name evidence="2" type="ORF">J1605_007035</name>
</gene>
<dbReference type="GO" id="GO:0045505">
    <property type="term" value="F:dynein intermediate chain binding"/>
    <property type="evidence" value="ECO:0007669"/>
    <property type="project" value="TreeGrafter"/>
</dbReference>
<protein>
    <recommendedName>
        <fullName evidence="1">Dynein light chain</fullName>
    </recommendedName>
</protein>
<evidence type="ECO:0000313" key="3">
    <source>
        <dbReference type="Proteomes" id="UP001159641"/>
    </source>
</evidence>
<keyword evidence="1" id="KW-0505">Motor protein</keyword>
<organism evidence="2 3">
    <name type="scientific">Eschrichtius robustus</name>
    <name type="common">California gray whale</name>
    <name type="synonym">Eschrichtius gibbosus</name>
    <dbReference type="NCBI Taxonomy" id="9764"/>
    <lineage>
        <taxon>Eukaryota</taxon>
        <taxon>Metazoa</taxon>
        <taxon>Chordata</taxon>
        <taxon>Craniata</taxon>
        <taxon>Vertebrata</taxon>
        <taxon>Euteleostomi</taxon>
        <taxon>Mammalia</taxon>
        <taxon>Eutheria</taxon>
        <taxon>Laurasiatheria</taxon>
        <taxon>Artiodactyla</taxon>
        <taxon>Whippomorpha</taxon>
        <taxon>Cetacea</taxon>
        <taxon>Mysticeti</taxon>
        <taxon>Eschrichtiidae</taxon>
        <taxon>Eschrichtius</taxon>
    </lineage>
</organism>
<dbReference type="Proteomes" id="UP001159641">
    <property type="component" value="Unassembled WGS sequence"/>
</dbReference>
<keyword evidence="1" id="KW-0206">Cytoskeleton</keyword>
<dbReference type="Gene3D" id="3.30.740.10">
    <property type="entry name" value="Protein Inhibitor Of Neuronal Nitric Oxide Synthase"/>
    <property type="match status" value="1"/>
</dbReference>
<name>A0AB34H123_ESCRO</name>
<dbReference type="GO" id="GO:0005868">
    <property type="term" value="C:cytoplasmic dynein complex"/>
    <property type="evidence" value="ECO:0007669"/>
    <property type="project" value="TreeGrafter"/>
</dbReference>
<dbReference type="AlphaFoldDB" id="A0AB34H123"/>
<sequence>MCDQKAVIKNANMSEEMQQDLLECATQALEKYNIEKHIAAHIKKEFDKKLKHKEGLNFLKHRLVEALWAEQELELQLQHEQEPEPAPDPALEPVARAIISASGVAAAWELLRIETPRSASS</sequence>
<dbReference type="GO" id="GO:0005874">
    <property type="term" value="C:microtubule"/>
    <property type="evidence" value="ECO:0007669"/>
    <property type="project" value="UniProtKB-KW"/>
</dbReference>
<proteinExistence type="inferred from homology"/>
<comment type="caution">
    <text evidence="2">The sequence shown here is derived from an EMBL/GenBank/DDBJ whole genome shotgun (WGS) entry which is preliminary data.</text>
</comment>
<dbReference type="PANTHER" id="PTHR11886:SF35">
    <property type="entry name" value="DYNEIN LIGHT CHAIN"/>
    <property type="match status" value="1"/>
</dbReference>
<keyword evidence="1" id="KW-0243">Dynein</keyword>
<keyword evidence="1" id="KW-0963">Cytoplasm</keyword>
<keyword evidence="3" id="KW-1185">Reference proteome</keyword>
<evidence type="ECO:0000313" key="2">
    <source>
        <dbReference type="EMBL" id="KAJ8785438.1"/>
    </source>
</evidence>
<dbReference type="PANTHER" id="PTHR11886">
    <property type="entry name" value="DYNEIN LIGHT CHAIN"/>
    <property type="match status" value="1"/>
</dbReference>
<accession>A0AB34H123</accession>
<comment type="similarity">
    <text evidence="1">Belongs to the dynein light chain family.</text>
</comment>
<reference evidence="2 3" key="1">
    <citation type="submission" date="2022-11" db="EMBL/GenBank/DDBJ databases">
        <title>Whole genome sequence of Eschrichtius robustus ER-17-0199.</title>
        <authorList>
            <person name="Bruniche-Olsen A."/>
            <person name="Black A.N."/>
            <person name="Fields C.J."/>
            <person name="Walden K."/>
            <person name="Dewoody J.A."/>
        </authorList>
    </citation>
    <scope>NUCLEOTIDE SEQUENCE [LARGE SCALE GENOMIC DNA]</scope>
    <source>
        <strain evidence="2">ER-17-0199</strain>
        <tissue evidence="2">Blubber</tissue>
    </source>
</reference>
<evidence type="ECO:0000256" key="1">
    <source>
        <dbReference type="RuleBase" id="RU365010"/>
    </source>
</evidence>
<dbReference type="InterPro" id="IPR001372">
    <property type="entry name" value="Dynein_light_chain_typ-1/2"/>
</dbReference>
<dbReference type="SMART" id="SM01375">
    <property type="entry name" value="Dynein_light"/>
    <property type="match status" value="1"/>
</dbReference>
<dbReference type="GO" id="GO:0035721">
    <property type="term" value="P:intraciliary retrograde transport"/>
    <property type="evidence" value="ECO:0007669"/>
    <property type="project" value="TreeGrafter"/>
</dbReference>
<dbReference type="EMBL" id="JAIQCJ010002014">
    <property type="protein sequence ID" value="KAJ8785438.1"/>
    <property type="molecule type" value="Genomic_DNA"/>
</dbReference>
<dbReference type="Pfam" id="PF01221">
    <property type="entry name" value="Dynein_light"/>
    <property type="match status" value="1"/>
</dbReference>